<dbReference type="RefSeq" id="WP_018663403.1">
    <property type="nucleotide sequence ID" value="NZ_HF952018.1"/>
</dbReference>
<feature type="transmembrane region" description="Helical" evidence="1">
    <location>
        <begin position="228"/>
        <end position="246"/>
    </location>
</feature>
<proteinExistence type="predicted"/>
<reference evidence="3" key="1">
    <citation type="submission" date="2013-03" db="EMBL/GenBank/DDBJ databases">
        <title>Draft genome sequence of the hydrogen-ethanol-producing anaerobic alkalithermophilic Caloramator celere.</title>
        <authorList>
            <person name="Ciranna A."/>
            <person name="Larjo A."/>
            <person name="Kivisto A."/>
            <person name="Santala V."/>
            <person name="Roos C."/>
            <person name="Karp M."/>
        </authorList>
    </citation>
    <scope>NUCLEOTIDE SEQUENCE [LARGE SCALE GENOMIC DNA]</scope>
    <source>
        <strain evidence="3">DSM 8682</strain>
    </source>
</reference>
<gene>
    <name evidence="3" type="ORF">TCEL_00940</name>
</gene>
<keyword evidence="3" id="KW-0378">Hydrolase</keyword>
<feature type="transmembrane region" description="Helical" evidence="1">
    <location>
        <begin position="266"/>
        <end position="291"/>
    </location>
</feature>
<evidence type="ECO:0000313" key="4">
    <source>
        <dbReference type="Proteomes" id="UP000014923"/>
    </source>
</evidence>
<keyword evidence="1" id="KW-0472">Membrane</keyword>
<name>R7RTW7_9CLOT</name>
<keyword evidence="1" id="KW-1133">Transmembrane helix</keyword>
<sequence>MGLLKNKYGKVRSGWRISLVLFLSFVFQIISGILVGVAGSLFLGVKDFITGTDRTNESIQTYLTEDPSMKMVISFLAMISVILAVVMVLKLVDKKKVRDIGFRLNSKSIKDLLIGLFLGAISMTAVFIIFKLTGNITVERGFNFSLYLLLDFILFVLVAINEELLSRGYCLYTLKEYNSEKFAVVVSSIIFSLLHIFNPNLKLFGLFNIFLVGVLFAYMTLKTGNIMMAIGYHVTWNFFQGNIFGLSVSGKATDGIITVSNIKDNIITGGAFGPEAGIVTTFVILIGFLFLNRFIKQDKILKREEIIMLD</sequence>
<feature type="domain" description="CAAX prenyl protease 2/Lysostaphin resistance protein A-like" evidence="2">
    <location>
        <begin position="148"/>
        <end position="239"/>
    </location>
</feature>
<dbReference type="OrthoDB" id="324900at2"/>
<feature type="transmembrane region" description="Helical" evidence="1">
    <location>
        <begin position="71"/>
        <end position="92"/>
    </location>
</feature>
<organism evidence="3 4">
    <name type="scientific">Thermobrachium celere DSM 8682</name>
    <dbReference type="NCBI Taxonomy" id="941824"/>
    <lineage>
        <taxon>Bacteria</taxon>
        <taxon>Bacillati</taxon>
        <taxon>Bacillota</taxon>
        <taxon>Clostridia</taxon>
        <taxon>Eubacteriales</taxon>
        <taxon>Clostridiaceae</taxon>
        <taxon>Thermobrachium</taxon>
    </lineage>
</organism>
<keyword evidence="1" id="KW-0812">Transmembrane</keyword>
<feature type="transmembrane region" description="Helical" evidence="1">
    <location>
        <begin position="203"/>
        <end position="221"/>
    </location>
</feature>
<comment type="caution">
    <text evidence="3">The sequence shown here is derived from an EMBL/GenBank/DDBJ whole genome shotgun (WGS) entry which is preliminary data.</text>
</comment>
<accession>R7RTW7</accession>
<dbReference type="Proteomes" id="UP000014923">
    <property type="component" value="Unassembled WGS sequence"/>
</dbReference>
<dbReference type="HOGENOM" id="CLU_051806_3_0_9"/>
<feature type="transmembrane region" description="Helical" evidence="1">
    <location>
        <begin position="181"/>
        <end position="197"/>
    </location>
</feature>
<feature type="transmembrane region" description="Helical" evidence="1">
    <location>
        <begin position="112"/>
        <end position="130"/>
    </location>
</feature>
<dbReference type="Pfam" id="PF02517">
    <property type="entry name" value="Rce1-like"/>
    <property type="match status" value="1"/>
</dbReference>
<dbReference type="GO" id="GO:0080120">
    <property type="term" value="P:CAAX-box protein maturation"/>
    <property type="evidence" value="ECO:0007669"/>
    <property type="project" value="UniProtKB-ARBA"/>
</dbReference>
<dbReference type="EMBL" id="CAVN010000099">
    <property type="protein sequence ID" value="CDF59474.1"/>
    <property type="molecule type" value="Genomic_DNA"/>
</dbReference>
<dbReference type="PANTHER" id="PTHR39430">
    <property type="entry name" value="MEMBRANE-ASSOCIATED PROTEASE-RELATED"/>
    <property type="match status" value="1"/>
</dbReference>
<dbReference type="InterPro" id="IPR003675">
    <property type="entry name" value="Rce1/LyrA-like_dom"/>
</dbReference>
<feature type="transmembrane region" description="Helical" evidence="1">
    <location>
        <begin position="142"/>
        <end position="160"/>
    </location>
</feature>
<evidence type="ECO:0000259" key="2">
    <source>
        <dbReference type="Pfam" id="PF02517"/>
    </source>
</evidence>
<dbReference type="GO" id="GO:0006508">
    <property type="term" value="P:proteolysis"/>
    <property type="evidence" value="ECO:0007669"/>
    <property type="project" value="UniProtKB-KW"/>
</dbReference>
<dbReference type="PANTHER" id="PTHR39430:SF1">
    <property type="entry name" value="PROTEASE"/>
    <property type="match status" value="1"/>
</dbReference>
<protein>
    <submittedName>
        <fullName evidence="3">Metal-dependent membrane protease</fullName>
    </submittedName>
</protein>
<dbReference type="GO" id="GO:0004175">
    <property type="term" value="F:endopeptidase activity"/>
    <property type="evidence" value="ECO:0007669"/>
    <property type="project" value="UniProtKB-ARBA"/>
</dbReference>
<evidence type="ECO:0000256" key="1">
    <source>
        <dbReference type="SAM" id="Phobius"/>
    </source>
</evidence>
<feature type="transmembrane region" description="Helical" evidence="1">
    <location>
        <begin position="20"/>
        <end position="43"/>
    </location>
</feature>
<keyword evidence="4" id="KW-1185">Reference proteome</keyword>
<dbReference type="eggNOG" id="COG1266">
    <property type="taxonomic scope" value="Bacteria"/>
</dbReference>
<dbReference type="AlphaFoldDB" id="R7RTW7"/>
<keyword evidence="3" id="KW-0645">Protease</keyword>
<evidence type="ECO:0000313" key="3">
    <source>
        <dbReference type="EMBL" id="CDF59474.1"/>
    </source>
</evidence>